<dbReference type="GO" id="GO:0015074">
    <property type="term" value="P:DNA integration"/>
    <property type="evidence" value="ECO:0007669"/>
    <property type="project" value="InterPro"/>
</dbReference>
<dbReference type="InterPro" id="IPR012337">
    <property type="entry name" value="RNaseH-like_sf"/>
</dbReference>
<reference evidence="2 3" key="1">
    <citation type="journal article" date="2018" name="PLoS Genet.">
        <title>Population sequencing reveals clonal diversity and ancestral inbreeding in the grapevine cultivar Chardonnay.</title>
        <authorList>
            <person name="Roach M.J."/>
            <person name="Johnson D.L."/>
            <person name="Bohlmann J."/>
            <person name="van Vuuren H.J."/>
            <person name="Jones S.J."/>
            <person name="Pretorius I.S."/>
            <person name="Schmidt S.A."/>
            <person name="Borneman A.R."/>
        </authorList>
    </citation>
    <scope>NUCLEOTIDE SEQUENCE [LARGE SCALE GENOMIC DNA]</scope>
    <source>
        <strain evidence="3">cv. Chardonnay</strain>
        <tissue evidence="2">Leaf</tissue>
    </source>
</reference>
<dbReference type="InterPro" id="IPR036397">
    <property type="entry name" value="RNaseH_sf"/>
</dbReference>
<organism evidence="2 3">
    <name type="scientific">Vitis vinifera</name>
    <name type="common">Grape</name>
    <dbReference type="NCBI Taxonomy" id="29760"/>
    <lineage>
        <taxon>Eukaryota</taxon>
        <taxon>Viridiplantae</taxon>
        <taxon>Streptophyta</taxon>
        <taxon>Embryophyta</taxon>
        <taxon>Tracheophyta</taxon>
        <taxon>Spermatophyta</taxon>
        <taxon>Magnoliopsida</taxon>
        <taxon>eudicotyledons</taxon>
        <taxon>Gunneridae</taxon>
        <taxon>Pentapetalae</taxon>
        <taxon>rosids</taxon>
        <taxon>Vitales</taxon>
        <taxon>Vitaceae</taxon>
        <taxon>Viteae</taxon>
        <taxon>Vitis</taxon>
    </lineage>
</organism>
<dbReference type="InterPro" id="IPR057670">
    <property type="entry name" value="SH3_retrovirus"/>
</dbReference>
<comment type="caution">
    <text evidence="2">The sequence shown here is derived from an EMBL/GenBank/DDBJ whole genome shotgun (WGS) entry which is preliminary data.</text>
</comment>
<evidence type="ECO:0000313" key="2">
    <source>
        <dbReference type="EMBL" id="RVW28032.1"/>
    </source>
</evidence>
<proteinExistence type="predicted"/>
<dbReference type="InterPro" id="IPR001584">
    <property type="entry name" value="Integrase_cat-core"/>
</dbReference>
<sequence>MLWHRRLGHFHHTALLFMKKNDLGEGLLELEVKPSTCVACIEHQLTTPYTPQQNGVVERKNRTLMEMTRLPTKALQQKTPFEAWYGYKPRLQNFKTFGCLCFSYIPHVKRDKLDKKAEAGIFIGNQITLYIYRRCNVAIIEPVGYEEVAVDKKMDGCNERGA</sequence>
<feature type="domain" description="Integrase catalytic" evidence="1">
    <location>
        <begin position="1"/>
        <end position="117"/>
    </location>
</feature>
<name>A0A438CXW3_VITVI</name>
<accession>A0A438CXW3</accession>
<dbReference type="EMBL" id="QGNW01001922">
    <property type="protein sequence ID" value="RVW28032.1"/>
    <property type="molecule type" value="Genomic_DNA"/>
</dbReference>
<protein>
    <submittedName>
        <fullName evidence="2">Retrovirus-related Pol polyprotein from transposon RE2</fullName>
    </submittedName>
</protein>
<evidence type="ECO:0000259" key="1">
    <source>
        <dbReference type="PROSITE" id="PS50994"/>
    </source>
</evidence>
<dbReference type="SUPFAM" id="SSF53098">
    <property type="entry name" value="Ribonuclease H-like"/>
    <property type="match status" value="1"/>
</dbReference>
<gene>
    <name evidence="2" type="primary">RE2_733</name>
    <name evidence="2" type="ORF">CK203_117180</name>
</gene>
<dbReference type="Pfam" id="PF25597">
    <property type="entry name" value="SH3_retrovirus"/>
    <property type="match status" value="1"/>
</dbReference>
<dbReference type="PANTHER" id="PTHR42648">
    <property type="entry name" value="TRANSPOSASE, PUTATIVE-RELATED"/>
    <property type="match status" value="1"/>
</dbReference>
<dbReference type="GO" id="GO:0003676">
    <property type="term" value="F:nucleic acid binding"/>
    <property type="evidence" value="ECO:0007669"/>
    <property type="project" value="InterPro"/>
</dbReference>
<dbReference type="PANTHER" id="PTHR42648:SF18">
    <property type="entry name" value="RETROTRANSPOSON, UNCLASSIFIED-LIKE PROTEIN"/>
    <property type="match status" value="1"/>
</dbReference>
<dbReference type="Proteomes" id="UP000288805">
    <property type="component" value="Unassembled WGS sequence"/>
</dbReference>
<dbReference type="PROSITE" id="PS50994">
    <property type="entry name" value="INTEGRASE"/>
    <property type="match status" value="1"/>
</dbReference>
<dbReference type="InterPro" id="IPR039537">
    <property type="entry name" value="Retrotran_Ty1/copia-like"/>
</dbReference>
<evidence type="ECO:0000313" key="3">
    <source>
        <dbReference type="Proteomes" id="UP000288805"/>
    </source>
</evidence>
<dbReference type="AlphaFoldDB" id="A0A438CXW3"/>
<dbReference type="Gene3D" id="3.30.420.10">
    <property type="entry name" value="Ribonuclease H-like superfamily/Ribonuclease H"/>
    <property type="match status" value="1"/>
</dbReference>